<proteinExistence type="predicted"/>
<sequence>MIDRLDDAIDAEGGGGAPESRPHRERRRRRLRSVALLLVGLLLLAGTPVLWLAVQVRDTRTHLLAAAQLVPALQLQLQTGDAAQARNTLNELRRHTNAARAGADDPTWRLAGRFPWVGHDASTVRTIAATLDDLADDGLAALLEAAGELRPETLLAGDGRIDVDRLRAAAPHVARADAAVRRARDRVVTLDPAGLRPQVRDAVTRLRDGLDKAAGITAAAVTLTGLLPGMLGADGPRTYLAMFQNPAEVRATGGMPGSFVVLRADAGRMELTSQGSTAVVLPPFEAPVVPVAPNMRALYSDKLAVYPANVNLTPYFPYAANTLREMFRLRTGTTVDGVLVTDPVVLGYLLRATGPVEVPGGPALTADTAVRTLLSDAYRVFGDDDDAQNRYFGAAARAAFTALAGGAASPAALVAALRQATAERRILIWSARPEEQSLIAGTALEGALPPRDGDRPTIGLFLNDGSGAKLGYYLRQRAEVGYECRPDRRMRLTLFFELSSEAPTSGLPASVLGLGLAGNPYTARTIVSAFSPTGGALESVTLDGQPIRVSSGTEQNRMVGRMLVDVPAGGARALEITLLTAPLPEAARWRTPTLRLTPTVEKAAVNVKNTDKCASA</sequence>
<feature type="region of interest" description="Disordered" evidence="1">
    <location>
        <begin position="1"/>
        <end position="26"/>
    </location>
</feature>
<dbReference type="Proteomes" id="UP000619260">
    <property type="component" value="Unassembled WGS sequence"/>
</dbReference>
<dbReference type="Pfam" id="PF13196">
    <property type="entry name" value="DUF4012"/>
    <property type="match status" value="1"/>
</dbReference>
<gene>
    <name evidence="3" type="ORF">Val02_85760</name>
</gene>
<dbReference type="EMBL" id="BOPF01000053">
    <property type="protein sequence ID" value="GIJ51690.1"/>
    <property type="molecule type" value="Genomic_DNA"/>
</dbReference>
<keyword evidence="4" id="KW-1185">Reference proteome</keyword>
<feature type="transmembrane region" description="Helical" evidence="2">
    <location>
        <begin position="34"/>
        <end position="54"/>
    </location>
</feature>
<keyword evidence="2" id="KW-0812">Transmembrane</keyword>
<reference evidence="3" key="1">
    <citation type="submission" date="2021-01" db="EMBL/GenBank/DDBJ databases">
        <title>Whole genome shotgun sequence of Virgisporangium aliadipatigenens NBRC 105644.</title>
        <authorList>
            <person name="Komaki H."/>
            <person name="Tamura T."/>
        </authorList>
    </citation>
    <scope>NUCLEOTIDE SEQUENCE</scope>
    <source>
        <strain evidence="3">NBRC 105644</strain>
    </source>
</reference>
<accession>A0A8J3YXP3</accession>
<evidence type="ECO:0000256" key="2">
    <source>
        <dbReference type="SAM" id="Phobius"/>
    </source>
</evidence>
<protein>
    <recommendedName>
        <fullName evidence="5">DUF4012 domain-containing protein</fullName>
    </recommendedName>
</protein>
<organism evidence="3 4">
    <name type="scientific">Virgisporangium aliadipatigenens</name>
    <dbReference type="NCBI Taxonomy" id="741659"/>
    <lineage>
        <taxon>Bacteria</taxon>
        <taxon>Bacillati</taxon>
        <taxon>Actinomycetota</taxon>
        <taxon>Actinomycetes</taxon>
        <taxon>Micromonosporales</taxon>
        <taxon>Micromonosporaceae</taxon>
        <taxon>Virgisporangium</taxon>
    </lineage>
</organism>
<keyword evidence="2" id="KW-1133">Transmembrane helix</keyword>
<dbReference type="RefSeq" id="WP_203905085.1">
    <property type="nucleotide sequence ID" value="NZ_BOPF01000053.1"/>
</dbReference>
<evidence type="ECO:0000313" key="3">
    <source>
        <dbReference type="EMBL" id="GIJ51690.1"/>
    </source>
</evidence>
<name>A0A8J3YXP3_9ACTN</name>
<evidence type="ECO:0008006" key="5">
    <source>
        <dbReference type="Google" id="ProtNLM"/>
    </source>
</evidence>
<dbReference type="AlphaFoldDB" id="A0A8J3YXP3"/>
<dbReference type="InterPro" id="IPR025101">
    <property type="entry name" value="DUF4012"/>
</dbReference>
<comment type="caution">
    <text evidence="3">The sequence shown here is derived from an EMBL/GenBank/DDBJ whole genome shotgun (WGS) entry which is preliminary data.</text>
</comment>
<evidence type="ECO:0000256" key="1">
    <source>
        <dbReference type="SAM" id="MobiDB-lite"/>
    </source>
</evidence>
<keyword evidence="2" id="KW-0472">Membrane</keyword>
<evidence type="ECO:0000313" key="4">
    <source>
        <dbReference type="Proteomes" id="UP000619260"/>
    </source>
</evidence>